<keyword evidence="1" id="KW-0812">Transmembrane</keyword>
<keyword evidence="1" id="KW-0472">Membrane</keyword>
<dbReference type="Proteomes" id="UP000657200">
    <property type="component" value="Unassembled WGS sequence"/>
</dbReference>
<evidence type="ECO:0000313" key="3">
    <source>
        <dbReference type="EMBL" id="NHO38968.1"/>
    </source>
</evidence>
<feature type="transmembrane region" description="Helical" evidence="1">
    <location>
        <begin position="123"/>
        <end position="148"/>
    </location>
</feature>
<dbReference type="RefSeq" id="WP_059024347.1">
    <property type="nucleotide sequence ID" value="NZ_JBNZCO010000002.1"/>
</dbReference>
<dbReference type="Proteomes" id="UP000068250">
    <property type="component" value="Chromosome I"/>
</dbReference>
<keyword evidence="5" id="KW-1185">Reference proteome</keyword>
<organism evidence="2 4">
    <name type="scientific">Acetobacter ghanensis</name>
    <dbReference type="NCBI Taxonomy" id="431306"/>
    <lineage>
        <taxon>Bacteria</taxon>
        <taxon>Pseudomonadati</taxon>
        <taxon>Pseudomonadota</taxon>
        <taxon>Alphaproteobacteria</taxon>
        <taxon>Acetobacterales</taxon>
        <taxon>Acetobacteraceae</taxon>
        <taxon>Acetobacter</taxon>
    </lineage>
</organism>
<proteinExistence type="predicted"/>
<keyword evidence="1" id="KW-1133">Transmembrane helix</keyword>
<evidence type="ECO:0000313" key="5">
    <source>
        <dbReference type="Proteomes" id="UP000657200"/>
    </source>
</evidence>
<dbReference type="PATRIC" id="fig|431306.5.peg.2436"/>
<feature type="transmembrane region" description="Helical" evidence="1">
    <location>
        <begin position="98"/>
        <end position="117"/>
    </location>
</feature>
<sequence length="170" mass="19129">MSVTWGDFQAVVQLSAGLNVAILSFVDISLPAIKERRRVFAKARQELDIHRKNPHKRTEAEIKAHTDAVDEVDRKLFDLWRETSAFESIEDSLLKSTGVLGFCGAVLSIGLLWYSALHYDAPILFMGELLTVVSFGSLLGAFLINYFTASKASQYAKRCNDLRTHMRLHL</sequence>
<gene>
    <name evidence="2" type="ORF">AGA_2360</name>
    <name evidence="3" type="ORF">GOB80_04560</name>
</gene>
<dbReference type="AlphaFoldDB" id="A0A0U5F7L0"/>
<protein>
    <submittedName>
        <fullName evidence="2">Uncharacterized protein</fullName>
    </submittedName>
</protein>
<dbReference type="EMBL" id="LN609302">
    <property type="protein sequence ID" value="CEF57049.1"/>
    <property type="molecule type" value="Genomic_DNA"/>
</dbReference>
<reference evidence="4" key="1">
    <citation type="submission" date="2014-09" db="EMBL/GenBank/DDBJ databases">
        <authorList>
            <person name="Illeghems K.G."/>
        </authorList>
    </citation>
    <scope>NUCLEOTIDE SEQUENCE [LARGE SCALE GENOMIC DNA]</scope>
    <source>
        <strain evidence="4">LMG 23848T</strain>
    </source>
</reference>
<evidence type="ECO:0000313" key="4">
    <source>
        <dbReference type="Proteomes" id="UP000068250"/>
    </source>
</evidence>
<feature type="transmembrane region" description="Helical" evidence="1">
    <location>
        <begin position="12"/>
        <end position="33"/>
    </location>
</feature>
<name>A0A0U5F7L0_9PROT</name>
<evidence type="ECO:0000256" key="1">
    <source>
        <dbReference type="SAM" id="Phobius"/>
    </source>
</evidence>
<accession>A0A0U5F7L0</accession>
<evidence type="ECO:0000313" key="2">
    <source>
        <dbReference type="EMBL" id="CEF57049.1"/>
    </source>
</evidence>
<reference evidence="2" key="2">
    <citation type="submission" date="2014-09" db="EMBL/GenBank/DDBJ databases">
        <authorList>
            <person name="Magalhaes I.L.F."/>
            <person name="Oliveira U."/>
            <person name="Santos F.R."/>
            <person name="Vidigal T.H.D.A."/>
            <person name="Brescovit A.D."/>
            <person name="Santos A.J."/>
        </authorList>
    </citation>
    <scope>NUCLEOTIDE SEQUENCE</scope>
    <source>
        <strain evidence="2">LMG 23848T</strain>
    </source>
</reference>
<dbReference type="EMBL" id="WOTE01000002">
    <property type="protein sequence ID" value="NHO38968.1"/>
    <property type="molecule type" value="Genomic_DNA"/>
</dbReference>
<reference evidence="3 5" key="3">
    <citation type="journal article" date="2020" name="Int. J. Syst. Evol. Microbiol.">
        <title>Novel acetic acid bacteria from cider fermentations: Acetobacter conturbans sp. nov. and Acetobacter fallax sp. nov.</title>
        <authorList>
            <person name="Sombolestani A.S."/>
            <person name="Cleenwerck I."/>
            <person name="Cnockaert M."/>
            <person name="Borremans W."/>
            <person name="Wieme A.D."/>
            <person name="De Vuyst L."/>
            <person name="Vandamme P."/>
        </authorList>
    </citation>
    <scope>NUCLEOTIDE SEQUENCE [LARGE SCALE GENOMIC DNA]</scope>
    <source>
        <strain evidence="3 5">LMG 23848</strain>
    </source>
</reference>
<dbReference type="OrthoDB" id="8387120at2"/>